<keyword evidence="5 7" id="KW-1133">Transmembrane helix</keyword>
<dbReference type="InterPro" id="IPR037185">
    <property type="entry name" value="EmrE-like"/>
</dbReference>
<dbReference type="AlphaFoldDB" id="A0A415DUJ2"/>
<feature type="transmembrane region" description="Helical" evidence="7">
    <location>
        <begin position="86"/>
        <end position="107"/>
    </location>
</feature>
<evidence type="ECO:0000256" key="1">
    <source>
        <dbReference type="ARBA" id="ARBA00004651"/>
    </source>
</evidence>
<reference evidence="9 10" key="1">
    <citation type="submission" date="2018-08" db="EMBL/GenBank/DDBJ databases">
        <title>A genome reference for cultivated species of the human gut microbiota.</title>
        <authorList>
            <person name="Zou Y."/>
            <person name="Xue W."/>
            <person name="Luo G."/>
        </authorList>
    </citation>
    <scope>NUCLEOTIDE SEQUENCE [LARGE SCALE GENOMIC DNA]</scope>
    <source>
        <strain evidence="9 10">AM07-24</strain>
    </source>
</reference>
<accession>A0A415DUJ2</accession>
<comment type="caution">
    <text evidence="9">The sequence shown here is derived from an EMBL/GenBank/DDBJ whole genome shotgun (WGS) entry which is preliminary data.</text>
</comment>
<gene>
    <name evidence="9" type="ORF">DW099_18585</name>
</gene>
<feature type="domain" description="EamA" evidence="8">
    <location>
        <begin position="23"/>
        <end position="155"/>
    </location>
</feature>
<feature type="transmembrane region" description="Helical" evidence="7">
    <location>
        <begin position="141"/>
        <end position="160"/>
    </location>
</feature>
<keyword evidence="4 7" id="KW-0812">Transmembrane</keyword>
<dbReference type="Pfam" id="PF00892">
    <property type="entry name" value="EamA"/>
    <property type="match status" value="2"/>
</dbReference>
<dbReference type="GO" id="GO:0005886">
    <property type="term" value="C:plasma membrane"/>
    <property type="evidence" value="ECO:0007669"/>
    <property type="project" value="UniProtKB-SubCell"/>
</dbReference>
<evidence type="ECO:0000256" key="7">
    <source>
        <dbReference type="SAM" id="Phobius"/>
    </source>
</evidence>
<feature type="transmembrane region" description="Helical" evidence="7">
    <location>
        <begin position="268"/>
        <end position="286"/>
    </location>
</feature>
<feature type="transmembrane region" description="Helical" evidence="7">
    <location>
        <begin position="20"/>
        <end position="41"/>
    </location>
</feature>
<keyword evidence="3" id="KW-1003">Cell membrane</keyword>
<feature type="domain" description="EamA" evidence="8">
    <location>
        <begin position="167"/>
        <end position="309"/>
    </location>
</feature>
<feature type="transmembrane region" description="Helical" evidence="7">
    <location>
        <begin position="113"/>
        <end position="132"/>
    </location>
</feature>
<evidence type="ECO:0000256" key="4">
    <source>
        <dbReference type="ARBA" id="ARBA00022692"/>
    </source>
</evidence>
<feature type="transmembrane region" description="Helical" evidence="7">
    <location>
        <begin position="53"/>
        <end position="74"/>
    </location>
</feature>
<dbReference type="SUPFAM" id="SSF103481">
    <property type="entry name" value="Multidrug resistance efflux transporter EmrE"/>
    <property type="match status" value="2"/>
</dbReference>
<feature type="transmembrane region" description="Helical" evidence="7">
    <location>
        <begin position="166"/>
        <end position="185"/>
    </location>
</feature>
<dbReference type="PANTHER" id="PTHR32322:SF18">
    <property type="entry name" value="S-ADENOSYLMETHIONINE_S-ADENOSYLHOMOCYSTEINE TRANSPORTER"/>
    <property type="match status" value="1"/>
</dbReference>
<proteinExistence type="inferred from homology"/>
<protein>
    <submittedName>
        <fullName evidence="9">DMT family transporter</fullName>
    </submittedName>
</protein>
<dbReference type="STRING" id="1776384.GCA_900086585_01210"/>
<feature type="transmembrane region" description="Helical" evidence="7">
    <location>
        <begin position="197"/>
        <end position="215"/>
    </location>
</feature>
<dbReference type="EMBL" id="QRMS01000008">
    <property type="protein sequence ID" value="RHJ83731.1"/>
    <property type="molecule type" value="Genomic_DNA"/>
</dbReference>
<evidence type="ECO:0000256" key="3">
    <source>
        <dbReference type="ARBA" id="ARBA00022475"/>
    </source>
</evidence>
<evidence type="ECO:0000259" key="8">
    <source>
        <dbReference type="Pfam" id="PF00892"/>
    </source>
</evidence>
<evidence type="ECO:0000313" key="10">
    <source>
        <dbReference type="Proteomes" id="UP000284841"/>
    </source>
</evidence>
<dbReference type="InterPro" id="IPR000620">
    <property type="entry name" value="EamA_dom"/>
</dbReference>
<dbReference type="Proteomes" id="UP000284841">
    <property type="component" value="Unassembled WGS sequence"/>
</dbReference>
<evidence type="ECO:0000313" key="9">
    <source>
        <dbReference type="EMBL" id="RHJ83731.1"/>
    </source>
</evidence>
<dbReference type="InterPro" id="IPR050638">
    <property type="entry name" value="AA-Vitamin_Transporters"/>
</dbReference>
<evidence type="ECO:0000256" key="6">
    <source>
        <dbReference type="ARBA" id="ARBA00023136"/>
    </source>
</evidence>
<keyword evidence="10" id="KW-1185">Reference proteome</keyword>
<feature type="transmembrane region" description="Helical" evidence="7">
    <location>
        <begin position="292"/>
        <end position="309"/>
    </location>
</feature>
<evidence type="ECO:0000256" key="2">
    <source>
        <dbReference type="ARBA" id="ARBA00007362"/>
    </source>
</evidence>
<dbReference type="OrthoDB" id="37139at2"/>
<name>A0A415DUJ2_9FIRM</name>
<evidence type="ECO:0000256" key="5">
    <source>
        <dbReference type="ARBA" id="ARBA00022989"/>
    </source>
</evidence>
<comment type="subcellular location">
    <subcellularLocation>
        <location evidence="1">Cell membrane</location>
        <topology evidence="1">Multi-pass membrane protein</topology>
    </subcellularLocation>
</comment>
<comment type="similarity">
    <text evidence="2">Belongs to the EamA transporter family.</text>
</comment>
<sequence>MFTMNQTAGRKSMMTGKNRYAGAIFIALFSEILFGLSFIFIKMCVSSISIFTLLSWRGLTAFAAMTVCALLGIIKIDLKGKNLRPLLLLSFFQPISYFVMETLGIRLTTASESGTILACVPIVTMIFSTIFLKDKPTKRQVFFMMMSVTGAVIIGLLGGFQASSNVLGYLFIVGAMCSESAYAITSQKLKGFNSAEKTYAMVASGAVVFTGCALVEHTIKGTLAYYLTLPFTDTNFLICILYLSLGCSVVAFFCANYSISIIGATRRAAFAGLATVTAIIGGVFYLGESFSIVQVMAAVLILVGAYGVNMKRK</sequence>
<keyword evidence="6 7" id="KW-0472">Membrane</keyword>
<dbReference type="PANTHER" id="PTHR32322">
    <property type="entry name" value="INNER MEMBRANE TRANSPORTER"/>
    <property type="match status" value="1"/>
</dbReference>
<organism evidence="9 10">
    <name type="scientific">Emergencia timonensis</name>
    <dbReference type="NCBI Taxonomy" id="1776384"/>
    <lineage>
        <taxon>Bacteria</taxon>
        <taxon>Bacillati</taxon>
        <taxon>Bacillota</taxon>
        <taxon>Clostridia</taxon>
        <taxon>Peptostreptococcales</taxon>
        <taxon>Anaerovoracaceae</taxon>
        <taxon>Emergencia</taxon>
    </lineage>
</organism>
<feature type="transmembrane region" description="Helical" evidence="7">
    <location>
        <begin position="235"/>
        <end position="256"/>
    </location>
</feature>